<dbReference type="EMBL" id="GISG01194152">
    <property type="protein sequence ID" value="MBA4656949.1"/>
    <property type="molecule type" value="Transcribed_RNA"/>
</dbReference>
<accession>A0A7C9EAQ8</accession>
<organism evidence="1">
    <name type="scientific">Opuntia streptacantha</name>
    <name type="common">Prickly pear cactus</name>
    <name type="synonym">Opuntia cardona</name>
    <dbReference type="NCBI Taxonomy" id="393608"/>
    <lineage>
        <taxon>Eukaryota</taxon>
        <taxon>Viridiplantae</taxon>
        <taxon>Streptophyta</taxon>
        <taxon>Embryophyta</taxon>
        <taxon>Tracheophyta</taxon>
        <taxon>Spermatophyta</taxon>
        <taxon>Magnoliopsida</taxon>
        <taxon>eudicotyledons</taxon>
        <taxon>Gunneridae</taxon>
        <taxon>Pentapetalae</taxon>
        <taxon>Caryophyllales</taxon>
        <taxon>Cactineae</taxon>
        <taxon>Cactaceae</taxon>
        <taxon>Opuntioideae</taxon>
        <taxon>Opuntia</taxon>
    </lineage>
</organism>
<dbReference type="InterPro" id="IPR011989">
    <property type="entry name" value="ARM-like"/>
</dbReference>
<dbReference type="PANTHER" id="PTHR37743:SF1">
    <property type="entry name" value="ARM REPEAT SUPERFAMILY PROTEIN"/>
    <property type="match status" value="1"/>
</dbReference>
<reference evidence="1" key="2">
    <citation type="submission" date="2020-07" db="EMBL/GenBank/DDBJ databases">
        <authorList>
            <person name="Vera ALvarez R."/>
            <person name="Arias-Moreno D.M."/>
            <person name="Jimenez-Jacinto V."/>
            <person name="Jimenez-Bremont J.F."/>
            <person name="Swaminathan K."/>
            <person name="Moose S.P."/>
            <person name="Guerrero-Gonzalez M.L."/>
            <person name="Marino-Ramirez L."/>
            <person name="Landsman D."/>
            <person name="Rodriguez-Kessler M."/>
            <person name="Delgado-Sanchez P."/>
        </authorList>
    </citation>
    <scope>NUCLEOTIDE SEQUENCE</scope>
    <source>
        <tissue evidence="1">Cladode</tissue>
    </source>
</reference>
<reference evidence="1" key="1">
    <citation type="journal article" date="2013" name="J. Plant Res.">
        <title>Effect of fungi and light on seed germination of three Opuntia species from semiarid lands of central Mexico.</title>
        <authorList>
            <person name="Delgado-Sanchez P."/>
            <person name="Jimenez-Bremont J.F."/>
            <person name="Guerrero-Gonzalez Mde L."/>
            <person name="Flores J."/>
        </authorList>
    </citation>
    <scope>NUCLEOTIDE SEQUENCE</scope>
    <source>
        <tissue evidence="1">Cladode</tissue>
    </source>
</reference>
<name>A0A7C9EAQ8_OPUST</name>
<dbReference type="Gene3D" id="1.25.10.10">
    <property type="entry name" value="Leucine-rich Repeat Variant"/>
    <property type="match status" value="1"/>
</dbReference>
<proteinExistence type="predicted"/>
<dbReference type="AlphaFoldDB" id="A0A7C9EAQ8"/>
<evidence type="ECO:0000313" key="1">
    <source>
        <dbReference type="EMBL" id="MBA4656949.1"/>
    </source>
</evidence>
<dbReference type="PANTHER" id="PTHR37743">
    <property type="entry name" value="ARM REPEAT SUPERFAMILY PROTEIN"/>
    <property type="match status" value="1"/>
</dbReference>
<protein>
    <submittedName>
        <fullName evidence="1">Uncharacterized protein</fullName>
    </submittedName>
</protein>
<dbReference type="InterPro" id="IPR016024">
    <property type="entry name" value="ARM-type_fold"/>
</dbReference>
<sequence length="218" mass="23643">MICAELQAPKQLIRDSVSDKSSINVQNASLTQSSRASTLGNSALTFVIDNLADDKADFSSESAADTEAKISIPTSFRLCMANVLISSCQKISDAGKKTFAKRTLPQIIHLTEVIANAAVRAACVQVLFSAVYHLKLVIAPYAHDFLKVALQFLRKETEQERMAGARLMASLMASEDTVAESIARELPEVRSTLLNVSTSDPSPQLRQICQQLLACLSL</sequence>
<dbReference type="SUPFAM" id="SSF48371">
    <property type="entry name" value="ARM repeat"/>
    <property type="match status" value="1"/>
</dbReference>